<evidence type="ECO:0000256" key="6">
    <source>
        <dbReference type="RuleBase" id="RU000631"/>
    </source>
</evidence>
<keyword evidence="4 6" id="KW-0132">Cell division</keyword>
<evidence type="ECO:0000256" key="3">
    <source>
        <dbReference type="ARBA" id="ARBA00023134"/>
    </source>
</evidence>
<organism evidence="9 10">
    <name type="scientific">Sulfurirhabdus autotrophica</name>
    <dbReference type="NCBI Taxonomy" id="1706046"/>
    <lineage>
        <taxon>Bacteria</taxon>
        <taxon>Pseudomonadati</taxon>
        <taxon>Pseudomonadota</taxon>
        <taxon>Betaproteobacteria</taxon>
        <taxon>Nitrosomonadales</taxon>
        <taxon>Sulfuricellaceae</taxon>
        <taxon>Sulfurirhabdus</taxon>
    </lineage>
</organism>
<dbReference type="Gene3D" id="3.30.1330.20">
    <property type="entry name" value="Tubulin/FtsZ, C-terminal domain"/>
    <property type="match status" value="1"/>
</dbReference>
<dbReference type="Proteomes" id="UP000295367">
    <property type="component" value="Unassembled WGS sequence"/>
</dbReference>
<evidence type="ECO:0000313" key="10">
    <source>
        <dbReference type="Proteomes" id="UP000295367"/>
    </source>
</evidence>
<sequence>MFELMDTQTQEAVIKVIGVGGCGGNAVDHMINYGVQGVEFICANTDAQAVKRNQAKTVLQLGSNVTKGLGAGANPEIGREAALEDRERIAELIEGADMLFITAGMGGGTGTGAAPIVAEVAKEMGILTVAVVTKPFGFEGKRQRIAQEGIEALSKHVDSLIVIPNDKLMQVLGDDVSMLDAFKAANDVLHGAVSGIAEVINCPGLVNVDFADVKTVMSEMGMAMMGSASASGVDRAVIAAEKAVASPLLEDINLSGARGVLVNITASMSMKMKEVHDVMNTIKGFTAEDATVIVGTVIDESMGDDLRVTMVATGLGSPLNRQQNKPLMVIRTGTDNAPLQVDSQVDYATLDQPAVMRRRRDATIEAMKQSGVELLDIPAFLRKQAD</sequence>
<dbReference type="HAMAP" id="MF_00909">
    <property type="entry name" value="FtsZ"/>
    <property type="match status" value="1"/>
</dbReference>
<comment type="caution">
    <text evidence="4">Lacks conserved residue(s) required for the propagation of feature annotation.</text>
</comment>
<name>A0A4R3XZ90_9PROT</name>
<dbReference type="SUPFAM" id="SSF52490">
    <property type="entry name" value="Tubulin nucleotide-binding domain-like"/>
    <property type="match status" value="1"/>
</dbReference>
<feature type="binding site" evidence="4">
    <location>
        <position position="142"/>
    </location>
    <ligand>
        <name>GTP</name>
        <dbReference type="ChEBI" id="CHEBI:37565"/>
    </ligand>
</feature>
<dbReference type="EMBL" id="SMCO01000017">
    <property type="protein sequence ID" value="TCV83013.1"/>
    <property type="molecule type" value="Genomic_DNA"/>
</dbReference>
<dbReference type="SMART" id="SM00864">
    <property type="entry name" value="Tubulin"/>
    <property type="match status" value="1"/>
</dbReference>
<dbReference type="FunFam" id="3.40.50.1440:FF:000001">
    <property type="entry name" value="Cell division protein FtsZ"/>
    <property type="match status" value="1"/>
</dbReference>
<evidence type="ECO:0000256" key="1">
    <source>
        <dbReference type="ARBA" id="ARBA00009690"/>
    </source>
</evidence>
<dbReference type="PROSITE" id="PS01135">
    <property type="entry name" value="FTSZ_2"/>
    <property type="match status" value="1"/>
</dbReference>
<keyword evidence="3 4" id="KW-0342">GTP-binding</keyword>
<dbReference type="GO" id="GO:0005525">
    <property type="term" value="F:GTP binding"/>
    <property type="evidence" value="ECO:0007669"/>
    <property type="project" value="UniProtKB-UniRule"/>
</dbReference>
<dbReference type="SUPFAM" id="SSF55307">
    <property type="entry name" value="Tubulin C-terminal domain-like"/>
    <property type="match status" value="1"/>
</dbReference>
<dbReference type="InterPro" id="IPR018316">
    <property type="entry name" value="Tubulin/FtsZ_2-layer-sand-dom"/>
</dbReference>
<dbReference type="Pfam" id="PF12327">
    <property type="entry name" value="FtsZ_C"/>
    <property type="match status" value="1"/>
</dbReference>
<evidence type="ECO:0000256" key="5">
    <source>
        <dbReference type="NCBIfam" id="TIGR00065"/>
    </source>
</evidence>
<dbReference type="PRINTS" id="PR00423">
    <property type="entry name" value="CELLDVISFTSZ"/>
</dbReference>
<dbReference type="Pfam" id="PF00091">
    <property type="entry name" value="Tubulin"/>
    <property type="match status" value="1"/>
</dbReference>
<dbReference type="Gene3D" id="3.40.50.1440">
    <property type="entry name" value="Tubulin/FtsZ, GTPase domain"/>
    <property type="match status" value="1"/>
</dbReference>
<dbReference type="SMART" id="SM00865">
    <property type="entry name" value="Tubulin_C"/>
    <property type="match status" value="1"/>
</dbReference>
<evidence type="ECO:0000256" key="4">
    <source>
        <dbReference type="HAMAP-Rule" id="MF_00909"/>
    </source>
</evidence>
<dbReference type="GO" id="GO:0005737">
    <property type="term" value="C:cytoplasm"/>
    <property type="evidence" value="ECO:0007669"/>
    <property type="project" value="UniProtKB-SubCell"/>
</dbReference>
<dbReference type="GO" id="GO:0003924">
    <property type="term" value="F:GTPase activity"/>
    <property type="evidence" value="ECO:0007669"/>
    <property type="project" value="UniProtKB-UniRule"/>
</dbReference>
<dbReference type="InterPro" id="IPR020805">
    <property type="entry name" value="Cell_div_FtsZ_CS"/>
</dbReference>
<keyword evidence="4 6" id="KW-0131">Cell cycle</keyword>
<dbReference type="InterPro" id="IPR003008">
    <property type="entry name" value="Tubulin_FtsZ_GTPase"/>
</dbReference>
<dbReference type="GO" id="GO:0000917">
    <property type="term" value="P:division septum assembly"/>
    <property type="evidence" value="ECO:0007669"/>
    <property type="project" value="UniProtKB-KW"/>
</dbReference>
<dbReference type="OrthoDB" id="9813375at2"/>
<evidence type="ECO:0000259" key="8">
    <source>
        <dbReference type="SMART" id="SM00865"/>
    </source>
</evidence>
<dbReference type="InterPro" id="IPR008280">
    <property type="entry name" value="Tub_FtsZ_C"/>
</dbReference>
<keyword evidence="4 6" id="KW-0717">Septation</keyword>
<protein>
    <recommendedName>
        <fullName evidence="4 5">Cell division protein FtsZ</fullName>
    </recommendedName>
</protein>
<dbReference type="PANTHER" id="PTHR30314">
    <property type="entry name" value="CELL DIVISION PROTEIN FTSZ-RELATED"/>
    <property type="match status" value="1"/>
</dbReference>
<evidence type="ECO:0000313" key="9">
    <source>
        <dbReference type="EMBL" id="TCV83013.1"/>
    </source>
</evidence>
<feature type="domain" description="Tubulin/FtsZ GTPase" evidence="7">
    <location>
        <begin position="13"/>
        <end position="204"/>
    </location>
</feature>
<dbReference type="InterPro" id="IPR037103">
    <property type="entry name" value="Tubulin/FtsZ-like_C"/>
</dbReference>
<proteinExistence type="inferred from homology"/>
<comment type="function">
    <text evidence="4 6">Essential cell division protein that forms a contractile ring structure (Z ring) at the future cell division site. The regulation of the ring assembly controls the timing and the location of cell division. One of the functions of the FtsZ ring is to recruit other cell division proteins to the septum to produce a new cell wall between the dividing cells. Binds GTP and shows GTPase activity.</text>
</comment>
<feature type="binding site" evidence="4">
    <location>
        <begin position="108"/>
        <end position="110"/>
    </location>
    <ligand>
        <name>GTP</name>
        <dbReference type="ChEBI" id="CHEBI:37565"/>
    </ligand>
</feature>
<keyword evidence="4" id="KW-0963">Cytoplasm</keyword>
<feature type="domain" description="Tubulin/FtsZ 2-layer sandwich" evidence="8">
    <location>
        <begin position="206"/>
        <end position="324"/>
    </location>
</feature>
<comment type="subcellular location">
    <subcellularLocation>
        <location evidence="4">Cytoplasm</location>
    </subcellularLocation>
    <text evidence="4">Assembles at midcell at the inner surface of the cytoplasmic membrane.</text>
</comment>
<accession>A0A4R3XZ90</accession>
<dbReference type="InterPro" id="IPR000158">
    <property type="entry name" value="Cell_div_FtsZ"/>
</dbReference>
<comment type="subunit">
    <text evidence="4">Homodimer. Polymerizes to form a dynamic ring structure in a strictly GTP-dependent manner. Interacts directly with several other division proteins.</text>
</comment>
<dbReference type="AlphaFoldDB" id="A0A4R3XZ90"/>
<dbReference type="GO" id="GO:0032153">
    <property type="term" value="C:cell division site"/>
    <property type="evidence" value="ECO:0007669"/>
    <property type="project" value="UniProtKB-UniRule"/>
</dbReference>
<dbReference type="RefSeq" id="WP_124944834.1">
    <property type="nucleotide sequence ID" value="NZ_BHVT01000003.1"/>
</dbReference>
<keyword evidence="10" id="KW-1185">Reference proteome</keyword>
<evidence type="ECO:0000259" key="7">
    <source>
        <dbReference type="SMART" id="SM00864"/>
    </source>
</evidence>
<dbReference type="GO" id="GO:0051258">
    <property type="term" value="P:protein polymerization"/>
    <property type="evidence" value="ECO:0007669"/>
    <property type="project" value="UniProtKB-UniRule"/>
</dbReference>
<dbReference type="PANTHER" id="PTHR30314:SF3">
    <property type="entry name" value="MITOCHONDRIAL DIVISION PROTEIN FSZA"/>
    <property type="match status" value="1"/>
</dbReference>
<dbReference type="InterPro" id="IPR024757">
    <property type="entry name" value="FtsZ_C"/>
</dbReference>
<comment type="caution">
    <text evidence="9">The sequence shown here is derived from an EMBL/GenBank/DDBJ whole genome shotgun (WGS) entry which is preliminary data.</text>
</comment>
<feature type="binding site" evidence="4">
    <location>
        <position position="139"/>
    </location>
    <ligand>
        <name>GTP</name>
        <dbReference type="ChEBI" id="CHEBI:37565"/>
    </ligand>
</feature>
<dbReference type="CDD" id="cd02201">
    <property type="entry name" value="FtsZ_type1"/>
    <property type="match status" value="1"/>
</dbReference>
<dbReference type="GO" id="GO:0043093">
    <property type="term" value="P:FtsZ-dependent cytokinesis"/>
    <property type="evidence" value="ECO:0007669"/>
    <property type="project" value="UniProtKB-UniRule"/>
</dbReference>
<keyword evidence="2 4" id="KW-0547">Nucleotide-binding</keyword>
<dbReference type="InterPro" id="IPR045061">
    <property type="entry name" value="FtsZ/CetZ"/>
</dbReference>
<dbReference type="InterPro" id="IPR036525">
    <property type="entry name" value="Tubulin/FtsZ_GTPase_sf"/>
</dbReference>
<comment type="similarity">
    <text evidence="1 4 6">Belongs to the FtsZ family.</text>
</comment>
<evidence type="ECO:0000256" key="2">
    <source>
        <dbReference type="ARBA" id="ARBA00022741"/>
    </source>
</evidence>
<reference evidence="9 10" key="1">
    <citation type="submission" date="2019-03" db="EMBL/GenBank/DDBJ databases">
        <title>Genomic Encyclopedia of Type Strains, Phase IV (KMG-IV): sequencing the most valuable type-strain genomes for metagenomic binning, comparative biology and taxonomic classification.</title>
        <authorList>
            <person name="Goeker M."/>
        </authorList>
    </citation>
    <scope>NUCLEOTIDE SEQUENCE [LARGE SCALE GENOMIC DNA]</scope>
    <source>
        <strain evidence="9 10">DSM 100309</strain>
    </source>
</reference>
<gene>
    <name evidence="4" type="primary">ftsZ</name>
    <name evidence="9" type="ORF">EDC63_11748</name>
</gene>
<feature type="binding site" evidence="4">
    <location>
        <position position="186"/>
    </location>
    <ligand>
        <name>GTP</name>
        <dbReference type="ChEBI" id="CHEBI:37565"/>
    </ligand>
</feature>
<dbReference type="NCBIfam" id="TIGR00065">
    <property type="entry name" value="ftsZ"/>
    <property type="match status" value="1"/>
</dbReference>